<dbReference type="EMBL" id="CP014841">
    <property type="protein sequence ID" value="AND67684.1"/>
    <property type="molecule type" value="Genomic_DNA"/>
</dbReference>
<keyword evidence="8" id="KW-0816">Tricarboxylic acid cycle</keyword>
<dbReference type="InterPro" id="IPR045336">
    <property type="entry name" value="MmgE_PrpD_N"/>
</dbReference>
<dbReference type="NCBIfam" id="NF006943">
    <property type="entry name" value="PRK09425.1"/>
    <property type="match status" value="1"/>
</dbReference>
<dbReference type="InterPro" id="IPR042188">
    <property type="entry name" value="MmgE/PrpD_sf_2"/>
</dbReference>
<proteinExistence type="inferred from homology"/>
<evidence type="ECO:0000256" key="4">
    <source>
        <dbReference type="ARBA" id="ARBA00006174"/>
    </source>
</evidence>
<comment type="catalytic activity">
    <reaction evidence="10">
        <text>citrate = D-threo-isocitrate</text>
        <dbReference type="Rhea" id="RHEA:10336"/>
        <dbReference type="ChEBI" id="CHEBI:15562"/>
        <dbReference type="ChEBI" id="CHEBI:16947"/>
        <dbReference type="EC" id="4.2.1.3"/>
    </reaction>
</comment>
<dbReference type="Proteomes" id="UP000077255">
    <property type="component" value="Chromosome"/>
</dbReference>
<evidence type="ECO:0000256" key="2">
    <source>
        <dbReference type="ARBA" id="ARBA00004717"/>
    </source>
</evidence>
<dbReference type="KEGG" id="dtx:ATSB10_02300"/>
<evidence type="ECO:0000256" key="10">
    <source>
        <dbReference type="ARBA" id="ARBA00023501"/>
    </source>
</evidence>
<dbReference type="GO" id="GO:0047547">
    <property type="term" value="F:2-methylcitrate dehydratase activity"/>
    <property type="evidence" value="ECO:0007669"/>
    <property type="project" value="UniProtKB-EC"/>
</dbReference>
<evidence type="ECO:0000259" key="11">
    <source>
        <dbReference type="Pfam" id="PF03972"/>
    </source>
</evidence>
<dbReference type="GO" id="GO:0006099">
    <property type="term" value="P:tricarboxylic acid cycle"/>
    <property type="evidence" value="ECO:0007669"/>
    <property type="project" value="UniProtKB-KW"/>
</dbReference>
<dbReference type="STRING" id="445710.ATSB10_02300"/>
<dbReference type="Pfam" id="PF03972">
    <property type="entry name" value="MmgE_PrpD_N"/>
    <property type="match status" value="1"/>
</dbReference>
<dbReference type="InterPro" id="IPR042183">
    <property type="entry name" value="MmgE/PrpD_sf_1"/>
</dbReference>
<sequence length="483" mass="53577">MSAHDIRYAKRPDPDQPMVDIADYVIDYRIDSVEAYDTARIMLLDSLACAMLAMKFPECVKHLGPLVPGATLTGGARVPGTSHELDPAQAAFAIGTQIRWLDFNDTWLAAEWGHPSDNLGAILAVADYLSRKAEREGGEPLTVRDVLTWAIKAHEIQGCYALRNSFNRVGQDHVILVRLASTAVTTAMLGGDKEQVIAAVSHSWIDNGALRTYRHAPNTGPRKSWAAGDACRRAVIHAINAVYRDVIGYPSALSAGTWGYYDVAFKGHAFEFERPFGSYVMENVLFKISFPAEFHAQTAVECAMQLHGQVAGRIDQIEKVAIETQEAGRRIIDKTGPLANYADRDHCIQYMVAVPLIFGRLTADDYNDDVAADPRIDALREKMVVGENPDFTRDYFDPAKRYIGNSVQVFFKDGSSTGKVSIDYPIGHRMRRAEGIALLWDKFEAAMRGHLPPMKVEEIMNAAADDSRLDSMPVQHFLELFTL</sequence>
<dbReference type="NCBIfam" id="TIGR02330">
    <property type="entry name" value="prpD"/>
    <property type="match status" value="1"/>
</dbReference>
<dbReference type="Gene3D" id="1.10.4100.10">
    <property type="entry name" value="2-methylcitrate dehydratase PrpD"/>
    <property type="match status" value="1"/>
</dbReference>
<dbReference type="EC" id="4.2.1.3" evidence="5"/>
<feature type="domain" description="MmgE/PrpD C-terminal" evidence="12">
    <location>
        <begin position="290"/>
        <end position="464"/>
    </location>
</feature>
<dbReference type="RefSeq" id="WP_063670034.1">
    <property type="nucleotide sequence ID" value="NZ_CP014841.1"/>
</dbReference>
<comment type="pathway">
    <text evidence="2">Carbohydrate metabolism; tricarboxylic acid cycle; isocitrate from oxaloacetate: step 2/2.</text>
</comment>
<name>A0A160MXI5_9GAMM</name>
<dbReference type="PANTHER" id="PTHR16943:SF8">
    <property type="entry name" value="2-METHYLCITRATE DEHYDRATASE"/>
    <property type="match status" value="1"/>
</dbReference>
<dbReference type="GO" id="GO:0019679">
    <property type="term" value="P:propionate metabolic process, methylcitrate cycle"/>
    <property type="evidence" value="ECO:0007669"/>
    <property type="project" value="InterPro"/>
</dbReference>
<evidence type="ECO:0000256" key="9">
    <source>
        <dbReference type="ARBA" id="ARBA00023239"/>
    </source>
</evidence>
<comment type="similarity">
    <text evidence="4">Belongs to the PrpD family.</text>
</comment>
<gene>
    <name evidence="13" type="ORF">ATSB10_02300</name>
</gene>
<reference evidence="13 14" key="1">
    <citation type="submission" date="2016-02" db="EMBL/GenBank/DDBJ databases">
        <title>Complete genome sequencing and analysis of ATSB10, Dyella thiooxydans isolated from rhizosphere soil of sunflower (Helianthus annuus L.).</title>
        <authorList>
            <person name="Lee Y."/>
            <person name="Hwangbo K."/>
            <person name="Chung H."/>
            <person name="Yoo J."/>
            <person name="Kim K.Y."/>
            <person name="Sa T.M."/>
            <person name="Um Y."/>
            <person name="Madhaiyan M."/>
        </authorList>
    </citation>
    <scope>NUCLEOTIDE SEQUENCE [LARGE SCALE GENOMIC DNA]</scope>
    <source>
        <strain evidence="13 14">ATSB10</strain>
    </source>
</reference>
<dbReference type="InterPro" id="IPR012705">
    <property type="entry name" value="2Me_IsoCit_deHydtase_PrpD"/>
</dbReference>
<dbReference type="UniPathway" id="UPA00946"/>
<keyword evidence="14" id="KW-1185">Reference proteome</keyword>
<dbReference type="GO" id="GO:0051537">
    <property type="term" value="F:2 iron, 2 sulfur cluster binding"/>
    <property type="evidence" value="ECO:0007669"/>
    <property type="project" value="InterPro"/>
</dbReference>
<dbReference type="GO" id="GO:0003994">
    <property type="term" value="F:aconitate hydratase activity"/>
    <property type="evidence" value="ECO:0007669"/>
    <property type="project" value="UniProtKB-EC"/>
</dbReference>
<dbReference type="PANTHER" id="PTHR16943">
    <property type="entry name" value="2-METHYLCITRATE DEHYDRATASE-RELATED"/>
    <property type="match status" value="1"/>
</dbReference>
<comment type="pathway">
    <text evidence="3">Organic acid metabolism; propanoate degradation.</text>
</comment>
<evidence type="ECO:0000313" key="13">
    <source>
        <dbReference type="EMBL" id="AND67684.1"/>
    </source>
</evidence>
<evidence type="ECO:0000313" key="14">
    <source>
        <dbReference type="Proteomes" id="UP000077255"/>
    </source>
</evidence>
<dbReference type="InterPro" id="IPR005656">
    <property type="entry name" value="MmgE_PrpD"/>
</dbReference>
<evidence type="ECO:0000259" key="12">
    <source>
        <dbReference type="Pfam" id="PF19305"/>
    </source>
</evidence>
<evidence type="ECO:0000256" key="5">
    <source>
        <dbReference type="ARBA" id="ARBA00012926"/>
    </source>
</evidence>
<protein>
    <recommendedName>
        <fullName evidence="7">2-methylcitrate dehydratase</fullName>
        <ecNumber evidence="5">4.2.1.3</ecNumber>
        <ecNumber evidence="6">4.2.1.79</ecNumber>
    </recommendedName>
</protein>
<organism evidence="13 14">
    <name type="scientific">Dyella thiooxydans</name>
    <dbReference type="NCBI Taxonomy" id="445710"/>
    <lineage>
        <taxon>Bacteria</taxon>
        <taxon>Pseudomonadati</taxon>
        <taxon>Pseudomonadota</taxon>
        <taxon>Gammaproteobacteria</taxon>
        <taxon>Lysobacterales</taxon>
        <taxon>Rhodanobacteraceae</taxon>
        <taxon>Dyella</taxon>
    </lineage>
</organism>
<dbReference type="Gene3D" id="3.30.1330.120">
    <property type="entry name" value="2-methylcitrate dehydratase PrpD"/>
    <property type="match status" value="1"/>
</dbReference>
<dbReference type="Pfam" id="PF19305">
    <property type="entry name" value="MmgE_PrpD_C"/>
    <property type="match status" value="1"/>
</dbReference>
<dbReference type="FunFam" id="3.30.1330.120:FF:000001">
    <property type="entry name" value="2-methylcitrate dehydratase"/>
    <property type="match status" value="1"/>
</dbReference>
<dbReference type="InterPro" id="IPR045337">
    <property type="entry name" value="MmgE_PrpD_C"/>
</dbReference>
<keyword evidence="9" id="KW-0456">Lyase</keyword>
<evidence type="ECO:0000256" key="8">
    <source>
        <dbReference type="ARBA" id="ARBA00022532"/>
    </source>
</evidence>
<accession>A0A160MXI5</accession>
<evidence type="ECO:0000256" key="3">
    <source>
        <dbReference type="ARBA" id="ARBA00005026"/>
    </source>
</evidence>
<evidence type="ECO:0000256" key="6">
    <source>
        <dbReference type="ARBA" id="ARBA00013124"/>
    </source>
</evidence>
<dbReference type="SUPFAM" id="SSF103378">
    <property type="entry name" value="2-methylcitrate dehydratase PrpD"/>
    <property type="match status" value="1"/>
</dbReference>
<dbReference type="PATRIC" id="fig|445710.3.peg.228"/>
<feature type="domain" description="MmgE/PrpD N-terminal" evidence="11">
    <location>
        <begin position="20"/>
        <end position="272"/>
    </location>
</feature>
<dbReference type="OrthoDB" id="9797528at2"/>
<dbReference type="InterPro" id="IPR036148">
    <property type="entry name" value="MmgE/PrpD_sf"/>
</dbReference>
<dbReference type="EC" id="4.2.1.79" evidence="6"/>
<evidence type="ECO:0000256" key="7">
    <source>
        <dbReference type="ARBA" id="ARBA00017240"/>
    </source>
</evidence>
<comment type="catalytic activity">
    <reaction evidence="1">
        <text>(2S,3S)-2-methylcitrate = 2-methyl-cis-aconitate + H2O</text>
        <dbReference type="Rhea" id="RHEA:17725"/>
        <dbReference type="ChEBI" id="CHEBI:15377"/>
        <dbReference type="ChEBI" id="CHEBI:57872"/>
        <dbReference type="ChEBI" id="CHEBI:58853"/>
        <dbReference type="EC" id="4.2.1.79"/>
    </reaction>
</comment>
<evidence type="ECO:0000256" key="1">
    <source>
        <dbReference type="ARBA" id="ARBA00000096"/>
    </source>
</evidence>
<dbReference type="AlphaFoldDB" id="A0A160MXI5"/>